<feature type="non-terminal residue" evidence="2">
    <location>
        <position position="85"/>
    </location>
</feature>
<organism evidence="2 3">
    <name type="scientific">Brachionus plicatilis</name>
    <name type="common">Marine rotifer</name>
    <name type="synonym">Brachionus muelleri</name>
    <dbReference type="NCBI Taxonomy" id="10195"/>
    <lineage>
        <taxon>Eukaryota</taxon>
        <taxon>Metazoa</taxon>
        <taxon>Spiralia</taxon>
        <taxon>Gnathifera</taxon>
        <taxon>Rotifera</taxon>
        <taxon>Eurotatoria</taxon>
        <taxon>Monogononta</taxon>
        <taxon>Pseudotrocha</taxon>
        <taxon>Ploima</taxon>
        <taxon>Brachionidae</taxon>
        <taxon>Brachionus</taxon>
    </lineage>
</organism>
<keyword evidence="3" id="KW-1185">Reference proteome</keyword>
<evidence type="ECO:0000313" key="3">
    <source>
        <dbReference type="Proteomes" id="UP000276133"/>
    </source>
</evidence>
<accession>A0A3M7PEU0</accession>
<feature type="transmembrane region" description="Helical" evidence="1">
    <location>
        <begin position="64"/>
        <end position="84"/>
    </location>
</feature>
<evidence type="ECO:0000313" key="2">
    <source>
        <dbReference type="EMBL" id="RMZ97260.1"/>
    </source>
</evidence>
<evidence type="ECO:0000256" key="1">
    <source>
        <dbReference type="SAM" id="Phobius"/>
    </source>
</evidence>
<gene>
    <name evidence="2" type="ORF">BpHYR1_044205</name>
</gene>
<keyword evidence="1" id="KW-1133">Transmembrane helix</keyword>
<dbReference type="AlphaFoldDB" id="A0A3M7PEU0"/>
<keyword evidence="1" id="KW-0812">Transmembrane</keyword>
<dbReference type="EMBL" id="REGN01011526">
    <property type="protein sequence ID" value="RMZ97260.1"/>
    <property type="molecule type" value="Genomic_DNA"/>
</dbReference>
<sequence>MGYNPKYRCKQTNNDFIISHITSRIRCECQDIKQSFEFFSSSPSDNYQFILKSKHCCPIKPTKSGGLSLGSVLLIIFYINRLIIL</sequence>
<reference evidence="2 3" key="1">
    <citation type="journal article" date="2018" name="Sci. Rep.">
        <title>Genomic signatures of local adaptation to the degree of environmental predictability in rotifers.</title>
        <authorList>
            <person name="Franch-Gras L."/>
            <person name="Hahn C."/>
            <person name="Garcia-Roger E.M."/>
            <person name="Carmona M.J."/>
            <person name="Serra M."/>
            <person name="Gomez A."/>
        </authorList>
    </citation>
    <scope>NUCLEOTIDE SEQUENCE [LARGE SCALE GENOMIC DNA]</scope>
    <source>
        <strain evidence="2">HYR1</strain>
    </source>
</reference>
<name>A0A3M7PEU0_BRAPC</name>
<dbReference type="Proteomes" id="UP000276133">
    <property type="component" value="Unassembled WGS sequence"/>
</dbReference>
<protein>
    <submittedName>
        <fullName evidence="2">Uncharacterized protein</fullName>
    </submittedName>
</protein>
<dbReference type="OrthoDB" id="29460at2759"/>
<comment type="caution">
    <text evidence="2">The sequence shown here is derived from an EMBL/GenBank/DDBJ whole genome shotgun (WGS) entry which is preliminary data.</text>
</comment>
<keyword evidence="1" id="KW-0472">Membrane</keyword>
<proteinExistence type="predicted"/>